<dbReference type="Proteomes" id="UP000184212">
    <property type="component" value="Unassembled WGS sequence"/>
</dbReference>
<sequence>MIHHNLPAPDINTVASQEALKNHVYFSTIHGNYHHPAHETPYLLIANFRESGQYVLNDRKVTASDHHFYMLNPGDQLEIDLRKKHALHTFLVAFDEVFVKDAFQVATRSADALLDVAPEEASAAPSLPMVPFLMNDNISHSLYSLLQSSQDDEILAEILLAFFPLLRDTRNQLENLKAAKHSTREEIYRRIIVAEEFMREHLSETVSLDQMAAAACLNRFHFLKLFKEMRHTTPHQYLTKLRLDQAYQQLKTGSTSVSEVCYAVGFQSPASFSHLFKRAYGCAPSALLK</sequence>
<dbReference type="SUPFAM" id="SSF46689">
    <property type="entry name" value="Homeodomain-like"/>
    <property type="match status" value="2"/>
</dbReference>
<dbReference type="InterPro" id="IPR050204">
    <property type="entry name" value="AraC_XylS_family_regulators"/>
</dbReference>
<evidence type="ECO:0000256" key="3">
    <source>
        <dbReference type="ARBA" id="ARBA00023163"/>
    </source>
</evidence>
<dbReference type="GO" id="GO:0003700">
    <property type="term" value="F:DNA-binding transcription factor activity"/>
    <property type="evidence" value="ECO:0007669"/>
    <property type="project" value="InterPro"/>
</dbReference>
<dbReference type="OrthoDB" id="642439at2"/>
<dbReference type="PROSITE" id="PS01124">
    <property type="entry name" value="HTH_ARAC_FAMILY_2"/>
    <property type="match status" value="1"/>
</dbReference>
<keyword evidence="3" id="KW-0804">Transcription</keyword>
<dbReference type="EMBL" id="FQWQ01000001">
    <property type="protein sequence ID" value="SHG59373.1"/>
    <property type="molecule type" value="Genomic_DNA"/>
</dbReference>
<organism evidence="5 6">
    <name type="scientific">Chryseolinea serpens</name>
    <dbReference type="NCBI Taxonomy" id="947013"/>
    <lineage>
        <taxon>Bacteria</taxon>
        <taxon>Pseudomonadati</taxon>
        <taxon>Bacteroidota</taxon>
        <taxon>Cytophagia</taxon>
        <taxon>Cytophagales</taxon>
        <taxon>Fulvivirgaceae</taxon>
        <taxon>Chryseolinea</taxon>
    </lineage>
</organism>
<gene>
    <name evidence="5" type="ORF">SAMN04488109_0985</name>
</gene>
<dbReference type="InterPro" id="IPR009057">
    <property type="entry name" value="Homeodomain-like_sf"/>
</dbReference>
<accession>A0A1M5L4M7</accession>
<dbReference type="STRING" id="947013.SAMN04488109_0985"/>
<protein>
    <submittedName>
        <fullName evidence="5">AraC-type DNA-binding protein</fullName>
    </submittedName>
</protein>
<dbReference type="AlphaFoldDB" id="A0A1M5L4M7"/>
<dbReference type="Pfam" id="PF12833">
    <property type="entry name" value="HTH_18"/>
    <property type="match status" value="1"/>
</dbReference>
<keyword evidence="2 5" id="KW-0238">DNA-binding</keyword>
<reference evidence="5 6" key="1">
    <citation type="submission" date="2016-11" db="EMBL/GenBank/DDBJ databases">
        <authorList>
            <person name="Jaros S."/>
            <person name="Januszkiewicz K."/>
            <person name="Wedrychowicz H."/>
        </authorList>
    </citation>
    <scope>NUCLEOTIDE SEQUENCE [LARGE SCALE GENOMIC DNA]</scope>
    <source>
        <strain evidence="5 6">DSM 24574</strain>
    </source>
</reference>
<evidence type="ECO:0000256" key="2">
    <source>
        <dbReference type="ARBA" id="ARBA00023125"/>
    </source>
</evidence>
<dbReference type="GO" id="GO:0043565">
    <property type="term" value="F:sequence-specific DNA binding"/>
    <property type="evidence" value="ECO:0007669"/>
    <property type="project" value="InterPro"/>
</dbReference>
<name>A0A1M5L4M7_9BACT</name>
<keyword evidence="6" id="KW-1185">Reference proteome</keyword>
<proteinExistence type="predicted"/>
<feature type="domain" description="HTH araC/xylS-type" evidence="4">
    <location>
        <begin position="192"/>
        <end position="289"/>
    </location>
</feature>
<evidence type="ECO:0000313" key="5">
    <source>
        <dbReference type="EMBL" id="SHG59373.1"/>
    </source>
</evidence>
<evidence type="ECO:0000256" key="1">
    <source>
        <dbReference type="ARBA" id="ARBA00023015"/>
    </source>
</evidence>
<dbReference type="Gene3D" id="1.10.10.60">
    <property type="entry name" value="Homeodomain-like"/>
    <property type="match status" value="2"/>
</dbReference>
<evidence type="ECO:0000313" key="6">
    <source>
        <dbReference type="Proteomes" id="UP000184212"/>
    </source>
</evidence>
<evidence type="ECO:0000259" key="4">
    <source>
        <dbReference type="PROSITE" id="PS01124"/>
    </source>
</evidence>
<keyword evidence="1" id="KW-0805">Transcription regulation</keyword>
<dbReference type="InterPro" id="IPR018060">
    <property type="entry name" value="HTH_AraC"/>
</dbReference>
<dbReference type="PANTHER" id="PTHR46796">
    <property type="entry name" value="HTH-TYPE TRANSCRIPTIONAL ACTIVATOR RHAS-RELATED"/>
    <property type="match status" value="1"/>
</dbReference>
<dbReference type="SMART" id="SM00342">
    <property type="entry name" value="HTH_ARAC"/>
    <property type="match status" value="1"/>
</dbReference>